<keyword evidence="2" id="KW-0418">Kinase</keyword>
<keyword evidence="1" id="KW-0812">Transmembrane</keyword>
<sequence length="60" mass="6977">MVMIDNANKNCSCVMLYQAVQSLNNYTIMASKIIRNLYIILSIKFVSVIKIWLNMELSFE</sequence>
<reference evidence="2" key="1">
    <citation type="submission" date="2013-12" db="EMBL/GenBank/DDBJ databases">
        <title>A Varibaculum cambriense genome reconstructed from a premature infant gut community with otherwise low bacterial novelty that shifts toward anaerobic metabolism during the third week of life.</title>
        <authorList>
            <person name="Brown C.T."/>
            <person name="Sharon I."/>
            <person name="Thomas B.C."/>
            <person name="Castelle C.J."/>
            <person name="Morowitz M.J."/>
            <person name="Banfield J.F."/>
        </authorList>
    </citation>
    <scope>NUCLEOTIDE SEQUENCE</scope>
</reference>
<feature type="transmembrane region" description="Helical" evidence="1">
    <location>
        <begin position="33"/>
        <end position="53"/>
    </location>
</feature>
<keyword evidence="1" id="KW-1133">Transmembrane helix</keyword>
<accession>W1WX54</accession>
<organism evidence="2">
    <name type="scientific">human gut metagenome</name>
    <dbReference type="NCBI Taxonomy" id="408170"/>
    <lineage>
        <taxon>unclassified sequences</taxon>
        <taxon>metagenomes</taxon>
        <taxon>organismal metagenomes</taxon>
    </lineage>
</organism>
<proteinExistence type="predicted"/>
<keyword evidence="2" id="KW-0808">Transferase</keyword>
<evidence type="ECO:0000313" key="2">
    <source>
        <dbReference type="EMBL" id="ETJ21675.1"/>
    </source>
</evidence>
<comment type="caution">
    <text evidence="2">The sequence shown here is derived from an EMBL/GenBank/DDBJ whole genome shotgun (WGS) entry which is preliminary data.</text>
</comment>
<dbReference type="EMBL" id="AZMM01018321">
    <property type="protein sequence ID" value="ETJ21675.1"/>
    <property type="molecule type" value="Genomic_DNA"/>
</dbReference>
<gene>
    <name evidence="2" type="ORF">Q604_UNBC18321G0070</name>
</gene>
<dbReference type="GO" id="GO:0016301">
    <property type="term" value="F:kinase activity"/>
    <property type="evidence" value="ECO:0007669"/>
    <property type="project" value="UniProtKB-KW"/>
</dbReference>
<name>W1WX54_9ZZZZ</name>
<keyword evidence="1" id="KW-0472">Membrane</keyword>
<evidence type="ECO:0000256" key="1">
    <source>
        <dbReference type="SAM" id="Phobius"/>
    </source>
</evidence>
<protein>
    <submittedName>
        <fullName evidence="2">Sensor histidine kinase</fullName>
    </submittedName>
</protein>
<dbReference type="AlphaFoldDB" id="W1WX54"/>